<protein>
    <submittedName>
        <fullName evidence="1">Uncharacterized protein</fullName>
    </submittedName>
</protein>
<gene>
    <name evidence="1" type="ORF">HWQ67_00840</name>
</gene>
<evidence type="ECO:0000313" key="1">
    <source>
        <dbReference type="EMBL" id="MBV6340120.1"/>
    </source>
</evidence>
<reference evidence="1 2" key="1">
    <citation type="journal article" date="2020" name="J Geophys Res Biogeosci">
        <title>Magnetotaxis as an Adaptation to Enable Bacterial Shuttling of Microbial Sulfur and Sulfur Cycling Across Aquatic Oxic#Anoxic Interfaces.</title>
        <authorList>
            <person name="Li J."/>
            <person name="Liu P."/>
            <person name="Wang J."/>
            <person name="Roberts A.P."/>
            <person name="Pan Y."/>
        </authorList>
    </citation>
    <scope>NUCLEOTIDE SEQUENCE [LARGE SCALE GENOMIC DNA]</scope>
    <source>
        <strain evidence="1 2">MYR-1_YQ</strain>
    </source>
</reference>
<comment type="caution">
    <text evidence="1">The sequence shown here is derived from an EMBL/GenBank/DDBJ whole genome shotgun (WGS) entry which is preliminary data.</text>
</comment>
<accession>A0ABS6RUU6</accession>
<evidence type="ECO:0000313" key="2">
    <source>
        <dbReference type="Proteomes" id="UP001196980"/>
    </source>
</evidence>
<name>A0ABS6RUU6_9BACT</name>
<proteinExistence type="predicted"/>
<sequence>MNNNIMGSPKKSNKILDFCDNKESCEKCENHEECSDMKKSMDKSVESLKGGKRPDHVRKAMHNVDKLLSHEEISRHLFSSAGGMLATMQYAKRMGENITIGTMIAMLAAILCKLEDENIIVIKHKKRK</sequence>
<dbReference type="EMBL" id="JABXWD010000007">
    <property type="protein sequence ID" value="MBV6340120.1"/>
    <property type="molecule type" value="Genomic_DNA"/>
</dbReference>
<dbReference type="Proteomes" id="UP001196980">
    <property type="component" value="Unassembled WGS sequence"/>
</dbReference>
<organism evidence="1 2">
    <name type="scientific">Candidatus Magnetobacterium casense</name>
    <dbReference type="NCBI Taxonomy" id="1455061"/>
    <lineage>
        <taxon>Bacteria</taxon>
        <taxon>Pseudomonadati</taxon>
        <taxon>Nitrospirota</taxon>
        <taxon>Thermodesulfovibrionia</taxon>
        <taxon>Thermodesulfovibrionales</taxon>
        <taxon>Candidatus Magnetobacteriaceae</taxon>
        <taxon>Candidatus Magnetobacterium</taxon>
    </lineage>
</organism>
<keyword evidence="2" id="KW-1185">Reference proteome</keyword>
<dbReference type="RefSeq" id="WP_218250741.1">
    <property type="nucleotide sequence ID" value="NZ_JABXWD010000007.1"/>
</dbReference>